<evidence type="ECO:0000259" key="3">
    <source>
        <dbReference type="Pfam" id="PF01156"/>
    </source>
</evidence>
<organism evidence="4 5">
    <name type="scientific">Paenibacillus cremeus</name>
    <dbReference type="NCBI Taxonomy" id="2163881"/>
    <lineage>
        <taxon>Bacteria</taxon>
        <taxon>Bacillati</taxon>
        <taxon>Bacillota</taxon>
        <taxon>Bacilli</taxon>
        <taxon>Bacillales</taxon>
        <taxon>Paenibacillaceae</taxon>
        <taxon>Paenibacillus</taxon>
    </lineage>
</organism>
<dbReference type="GO" id="GO:0005829">
    <property type="term" value="C:cytosol"/>
    <property type="evidence" value="ECO:0007669"/>
    <property type="project" value="TreeGrafter"/>
</dbReference>
<dbReference type="Pfam" id="PF01156">
    <property type="entry name" value="IU_nuc_hydro"/>
    <property type="match status" value="1"/>
</dbReference>
<accession>A0A559KI27</accession>
<sequence length="304" mass="33500">MSRKKVLLDTDIGGDIDDALCLAYLLCQPACELVGITTVGGEVEKRAMVADAICRAAGRSIPVYAGADRQLLPSPLYPKPAGAARLSGWEHEAAFAKYQAADFMRRTIREHPHEISLLAVGHLTNIATLFLVDPEIPSLIKELNIMSGVFSEELEAELEMPMANWNAWLDPHACAIVYNADVPLIRTFGLNVTTKLVLRKEQADGWFETRLMKAVEDFGSPWLAKHDMTLHDPLAAACLFEPQLCEYQGGTVEVELMDERRLGSMTFHPSSGGRCEIAMAVNRDAFFEHYYAMVSGGKDEGSRG</sequence>
<evidence type="ECO:0000313" key="5">
    <source>
        <dbReference type="Proteomes" id="UP000317036"/>
    </source>
</evidence>
<comment type="caution">
    <text evidence="4">The sequence shown here is derived from an EMBL/GenBank/DDBJ whole genome shotgun (WGS) entry which is preliminary data.</text>
</comment>
<dbReference type="GO" id="GO:0008477">
    <property type="term" value="F:purine nucleosidase activity"/>
    <property type="evidence" value="ECO:0007669"/>
    <property type="project" value="TreeGrafter"/>
</dbReference>
<keyword evidence="1 4" id="KW-0378">Hydrolase</keyword>
<dbReference type="OrthoDB" id="9797882at2"/>
<dbReference type="GO" id="GO:0006152">
    <property type="term" value="P:purine nucleoside catabolic process"/>
    <property type="evidence" value="ECO:0007669"/>
    <property type="project" value="TreeGrafter"/>
</dbReference>
<dbReference type="PANTHER" id="PTHR12304:SF4">
    <property type="entry name" value="URIDINE NUCLEOSIDASE"/>
    <property type="match status" value="1"/>
</dbReference>
<proteinExistence type="predicted"/>
<dbReference type="PANTHER" id="PTHR12304">
    <property type="entry name" value="INOSINE-URIDINE PREFERRING NUCLEOSIDE HYDROLASE"/>
    <property type="match status" value="1"/>
</dbReference>
<dbReference type="Gene3D" id="3.90.245.10">
    <property type="entry name" value="Ribonucleoside hydrolase-like"/>
    <property type="match status" value="1"/>
</dbReference>
<dbReference type="AlphaFoldDB" id="A0A559KI27"/>
<keyword evidence="5" id="KW-1185">Reference proteome</keyword>
<keyword evidence="2" id="KW-0326">Glycosidase</keyword>
<feature type="domain" description="Inosine/uridine-preferring nucleoside hydrolase" evidence="3">
    <location>
        <begin position="6"/>
        <end position="288"/>
    </location>
</feature>
<dbReference type="EMBL" id="VNJI01000001">
    <property type="protein sequence ID" value="TVY11790.1"/>
    <property type="molecule type" value="Genomic_DNA"/>
</dbReference>
<dbReference type="RefSeq" id="WP_144842373.1">
    <property type="nucleotide sequence ID" value="NZ_VNJI01000001.1"/>
</dbReference>
<evidence type="ECO:0000313" key="4">
    <source>
        <dbReference type="EMBL" id="TVY11790.1"/>
    </source>
</evidence>
<dbReference type="InterPro" id="IPR023186">
    <property type="entry name" value="IUNH"/>
</dbReference>
<dbReference type="SUPFAM" id="SSF53590">
    <property type="entry name" value="Nucleoside hydrolase"/>
    <property type="match status" value="1"/>
</dbReference>
<gene>
    <name evidence="4" type="ORF">FPZ49_00390</name>
</gene>
<dbReference type="Proteomes" id="UP000317036">
    <property type="component" value="Unassembled WGS sequence"/>
</dbReference>
<reference evidence="4 5" key="1">
    <citation type="submission" date="2019-07" db="EMBL/GenBank/DDBJ databases">
        <authorList>
            <person name="Kim J."/>
        </authorList>
    </citation>
    <scope>NUCLEOTIDE SEQUENCE [LARGE SCALE GENOMIC DNA]</scope>
    <source>
        <strain evidence="4 5">JC52</strain>
    </source>
</reference>
<evidence type="ECO:0000256" key="1">
    <source>
        <dbReference type="ARBA" id="ARBA00022801"/>
    </source>
</evidence>
<name>A0A559KI27_9BACL</name>
<dbReference type="InterPro" id="IPR001910">
    <property type="entry name" value="Inosine/uridine_hydrolase_dom"/>
</dbReference>
<dbReference type="InterPro" id="IPR036452">
    <property type="entry name" value="Ribo_hydro-like"/>
</dbReference>
<evidence type="ECO:0000256" key="2">
    <source>
        <dbReference type="ARBA" id="ARBA00023295"/>
    </source>
</evidence>
<protein>
    <submittedName>
        <fullName evidence="4">Nucleoside hydrolase</fullName>
    </submittedName>
</protein>